<comment type="caution">
    <text evidence="1">The sequence shown here is derived from an EMBL/GenBank/DDBJ whole genome shotgun (WGS) entry which is preliminary data.</text>
</comment>
<proteinExistence type="predicted"/>
<protein>
    <submittedName>
        <fullName evidence="1">Uncharacterized protein</fullName>
    </submittedName>
</protein>
<sequence>MLTFRRKKVPFGALAGCSHAAELSDASESMSSLCWLNIALLLSNYTPFALVGSVAAVAKSSVSFLQLKSYTINIVKCYFVSGRDEDFRLSVHWLSQERTNKSNIFTVLLLCLTVIRRI</sequence>
<dbReference type="Proteomes" id="UP000646548">
    <property type="component" value="Unassembled WGS sequence"/>
</dbReference>
<organism evidence="1 2">
    <name type="scientific">Oryzias melastigma</name>
    <name type="common">Marine medaka</name>
    <dbReference type="NCBI Taxonomy" id="30732"/>
    <lineage>
        <taxon>Eukaryota</taxon>
        <taxon>Metazoa</taxon>
        <taxon>Chordata</taxon>
        <taxon>Craniata</taxon>
        <taxon>Vertebrata</taxon>
        <taxon>Euteleostomi</taxon>
        <taxon>Actinopterygii</taxon>
        <taxon>Neopterygii</taxon>
        <taxon>Teleostei</taxon>
        <taxon>Neoteleostei</taxon>
        <taxon>Acanthomorphata</taxon>
        <taxon>Ovalentaria</taxon>
        <taxon>Atherinomorphae</taxon>
        <taxon>Beloniformes</taxon>
        <taxon>Adrianichthyidae</taxon>
        <taxon>Oryziinae</taxon>
        <taxon>Oryzias</taxon>
    </lineage>
</organism>
<reference evidence="1" key="1">
    <citation type="journal article" name="BMC Genomics">
        <title>Long-read sequencing and de novo genome assembly of marine medaka (Oryzias melastigma).</title>
        <authorList>
            <person name="Liang P."/>
            <person name="Saqib H.S.A."/>
            <person name="Ni X."/>
            <person name="Shen Y."/>
        </authorList>
    </citation>
    <scope>NUCLEOTIDE SEQUENCE</scope>
    <source>
        <strain evidence="1">Bigg-433</strain>
    </source>
</reference>
<dbReference type="EMBL" id="WKFB01000441">
    <property type="protein sequence ID" value="KAF6723058.1"/>
    <property type="molecule type" value="Genomic_DNA"/>
</dbReference>
<gene>
    <name evidence="1" type="ORF">FQA47_008209</name>
</gene>
<evidence type="ECO:0000313" key="2">
    <source>
        <dbReference type="Proteomes" id="UP000646548"/>
    </source>
</evidence>
<accession>A0A834C044</accession>
<name>A0A834C044_ORYME</name>
<dbReference type="AlphaFoldDB" id="A0A834C044"/>
<evidence type="ECO:0000313" key="1">
    <source>
        <dbReference type="EMBL" id="KAF6723058.1"/>
    </source>
</evidence>